<dbReference type="PANTHER" id="PTHR43884:SF20">
    <property type="entry name" value="ACYL-COA DEHYDROGENASE FADE28"/>
    <property type="match status" value="1"/>
</dbReference>
<dbReference type="EMBL" id="AP022620">
    <property type="protein sequence ID" value="BBZ75534.1"/>
    <property type="molecule type" value="Genomic_DNA"/>
</dbReference>
<reference evidence="5 6" key="1">
    <citation type="journal article" date="2019" name="Emerg. Microbes Infect.">
        <title>Comprehensive subspecies identification of 175 nontuberculous mycobacteria species based on 7547 genomic profiles.</title>
        <authorList>
            <person name="Matsumoto Y."/>
            <person name="Kinjo T."/>
            <person name="Motooka D."/>
            <person name="Nabeya D."/>
            <person name="Jung N."/>
            <person name="Uechi K."/>
            <person name="Horii T."/>
            <person name="Iida T."/>
            <person name="Fujita J."/>
            <person name="Nakamura S."/>
        </authorList>
    </citation>
    <scope>NUCLEOTIDE SEQUENCE [LARGE SCALE GENOMIC DNA]</scope>
    <source>
        <strain evidence="5 6">JCM 30275</strain>
    </source>
</reference>
<keyword evidence="1" id="KW-0285">Flavoprotein</keyword>
<evidence type="ECO:0000256" key="3">
    <source>
        <dbReference type="ARBA" id="ARBA00023002"/>
    </source>
</evidence>
<dbReference type="SUPFAM" id="SSF47203">
    <property type="entry name" value="Acyl-CoA dehydrogenase C-terminal domain-like"/>
    <property type="match status" value="1"/>
</dbReference>
<keyword evidence="3" id="KW-0560">Oxidoreductase</keyword>
<dbReference type="GO" id="GO:0003995">
    <property type="term" value="F:acyl-CoA dehydrogenase activity"/>
    <property type="evidence" value="ECO:0007669"/>
    <property type="project" value="TreeGrafter"/>
</dbReference>
<organism evidence="5 6">
    <name type="scientific">Mycolicibacterium anyangense</name>
    <dbReference type="NCBI Taxonomy" id="1431246"/>
    <lineage>
        <taxon>Bacteria</taxon>
        <taxon>Bacillati</taxon>
        <taxon>Actinomycetota</taxon>
        <taxon>Actinomycetes</taxon>
        <taxon>Mycobacteriales</taxon>
        <taxon>Mycobacteriaceae</taxon>
        <taxon>Mycolicibacterium</taxon>
    </lineage>
</organism>
<feature type="domain" description="Acyl-CoA dehydrogenase/oxidase C-terminal" evidence="4">
    <location>
        <begin position="168"/>
        <end position="286"/>
    </location>
</feature>
<gene>
    <name evidence="5" type="ORF">MANY_08710</name>
</gene>
<keyword evidence="2" id="KW-0274">FAD</keyword>
<dbReference type="InterPro" id="IPR009075">
    <property type="entry name" value="AcylCo_DH/oxidase_C"/>
</dbReference>
<proteinExistence type="predicted"/>
<dbReference type="Pfam" id="PF00441">
    <property type="entry name" value="Acyl-CoA_dh_1"/>
    <property type="match status" value="1"/>
</dbReference>
<dbReference type="KEGG" id="many:MANY_08710"/>
<evidence type="ECO:0000256" key="2">
    <source>
        <dbReference type="ARBA" id="ARBA00022827"/>
    </source>
</evidence>
<evidence type="ECO:0000313" key="5">
    <source>
        <dbReference type="EMBL" id="BBZ75534.1"/>
    </source>
</evidence>
<accession>A0A6N4W610</accession>
<dbReference type="Gene3D" id="1.20.140.10">
    <property type="entry name" value="Butyryl-CoA Dehydrogenase, subunit A, domain 3"/>
    <property type="match status" value="1"/>
</dbReference>
<evidence type="ECO:0000313" key="6">
    <source>
        <dbReference type="Proteomes" id="UP000467249"/>
    </source>
</evidence>
<dbReference type="AlphaFoldDB" id="A0A6N4W610"/>
<dbReference type="InterPro" id="IPR036250">
    <property type="entry name" value="AcylCo_DH-like_C"/>
</dbReference>
<evidence type="ECO:0000256" key="1">
    <source>
        <dbReference type="ARBA" id="ARBA00022630"/>
    </source>
</evidence>
<protein>
    <submittedName>
        <fullName evidence="5">Putative acyl-CoA dehydrogenase FadE</fullName>
    </submittedName>
</protein>
<dbReference type="Proteomes" id="UP000467249">
    <property type="component" value="Chromosome"/>
</dbReference>
<evidence type="ECO:0000259" key="4">
    <source>
        <dbReference type="Pfam" id="PF00441"/>
    </source>
</evidence>
<keyword evidence="6" id="KW-1185">Reference proteome</keyword>
<dbReference type="RefSeq" id="WP_163803123.1">
    <property type="nucleotide sequence ID" value="NZ_AP022620.1"/>
</dbReference>
<name>A0A6N4W610_9MYCO</name>
<dbReference type="PANTHER" id="PTHR43884">
    <property type="entry name" value="ACYL-COA DEHYDROGENASE"/>
    <property type="match status" value="1"/>
</dbReference>
<sequence length="313" mass="32796">MNQLIDPDTERLLSDSLRDMLAGGGDVASGLHEMGWSDVTEIDAPAASRLLFTELGRSGRASAQLDNICTAAAGLPQSRVIRVVHPLRDTSTPGVIEGVLLSPLDSCEVVIGVVAGTPATAVRIDTSAAVASLRPVGGFDAGSALAHISIPAEKINTAPAEGDWERAVSRARVALSWELIGNAEAMLALATAQISQRQQFGRPIGSNQSPRHRMAEAHTKIVASRELAVAAQQADDGWTALTAKAYAGMAWDTVMRGCLQVCGAIGLTAEHPLGALVRRGTVLESLYGNWRDLTARIGSDLLSSRTIPIGVAL</sequence>